<proteinExistence type="predicted"/>
<comment type="caution">
    <text evidence="2">The sequence shown here is derived from an EMBL/GenBank/DDBJ whole genome shotgun (WGS) entry which is preliminary data.</text>
</comment>
<dbReference type="AlphaFoldDB" id="A0A5C6MW25"/>
<name>A0A5C6MW25_9TELE</name>
<evidence type="ECO:0000256" key="1">
    <source>
        <dbReference type="SAM" id="MobiDB-lite"/>
    </source>
</evidence>
<evidence type="ECO:0000313" key="3">
    <source>
        <dbReference type="Proteomes" id="UP000324091"/>
    </source>
</evidence>
<dbReference type="Proteomes" id="UP000324091">
    <property type="component" value="Chromosome 7"/>
</dbReference>
<accession>A0A5C6MW25</accession>
<reference evidence="2 3" key="1">
    <citation type="submission" date="2019-04" db="EMBL/GenBank/DDBJ databases">
        <title>Chromosome genome assembly for Takifugu flavidus.</title>
        <authorList>
            <person name="Xiao S."/>
        </authorList>
    </citation>
    <scope>NUCLEOTIDE SEQUENCE [LARGE SCALE GENOMIC DNA]</scope>
    <source>
        <strain evidence="2">HTHZ2018</strain>
        <tissue evidence="2">Muscle</tissue>
    </source>
</reference>
<dbReference type="EMBL" id="RHFK02000020">
    <property type="protein sequence ID" value="TWW57710.1"/>
    <property type="molecule type" value="Genomic_DNA"/>
</dbReference>
<organism evidence="2 3">
    <name type="scientific">Takifugu flavidus</name>
    <name type="common">sansaifugu</name>
    <dbReference type="NCBI Taxonomy" id="433684"/>
    <lineage>
        <taxon>Eukaryota</taxon>
        <taxon>Metazoa</taxon>
        <taxon>Chordata</taxon>
        <taxon>Craniata</taxon>
        <taxon>Vertebrata</taxon>
        <taxon>Euteleostomi</taxon>
        <taxon>Actinopterygii</taxon>
        <taxon>Neopterygii</taxon>
        <taxon>Teleostei</taxon>
        <taxon>Neoteleostei</taxon>
        <taxon>Acanthomorphata</taxon>
        <taxon>Eupercaria</taxon>
        <taxon>Tetraodontiformes</taxon>
        <taxon>Tetradontoidea</taxon>
        <taxon>Tetraodontidae</taxon>
        <taxon>Takifugu</taxon>
    </lineage>
</organism>
<gene>
    <name evidence="2" type="ORF">D4764_07G0004290</name>
</gene>
<keyword evidence="3" id="KW-1185">Reference proteome</keyword>
<sequence length="138" mass="14297">MEAAAEGAVGLSEARDGSPLSDAAASDDGDTVIGDSYGMDAADTGKAPQCRNYGMLVTVRAGLMTGLTCVITGRGVPPPGCHHWLVNSCHERWVRPKAARPPANVSFVLAVSSAAQTRLIFPVQSRSAPLTFILCLSG</sequence>
<evidence type="ECO:0000313" key="2">
    <source>
        <dbReference type="EMBL" id="TWW57710.1"/>
    </source>
</evidence>
<feature type="region of interest" description="Disordered" evidence="1">
    <location>
        <begin position="1"/>
        <end position="29"/>
    </location>
</feature>
<protein>
    <submittedName>
        <fullName evidence="2">Uncharacterized protein</fullName>
    </submittedName>
</protein>